<accession>A0A9D4XAQ9</accession>
<name>A0A9D4XAQ9_PEA</name>
<feature type="domain" description="DUF8039" evidence="3">
    <location>
        <begin position="316"/>
        <end position="399"/>
    </location>
</feature>
<dbReference type="SUPFAM" id="SSF54001">
    <property type="entry name" value="Cysteine proteinases"/>
    <property type="match status" value="1"/>
</dbReference>
<dbReference type="InterPro" id="IPR058352">
    <property type="entry name" value="DUF8039"/>
</dbReference>
<keyword evidence="5" id="KW-1185">Reference proteome</keyword>
<dbReference type="AlphaFoldDB" id="A0A9D4XAQ9"/>
<dbReference type="Pfam" id="PF26133">
    <property type="entry name" value="DUF8039"/>
    <property type="match status" value="1"/>
</dbReference>
<evidence type="ECO:0000256" key="1">
    <source>
        <dbReference type="SAM" id="Coils"/>
    </source>
</evidence>
<feature type="region of interest" description="Disordered" evidence="2">
    <location>
        <begin position="1"/>
        <end position="20"/>
    </location>
</feature>
<evidence type="ECO:0000256" key="2">
    <source>
        <dbReference type="SAM" id="MobiDB-lite"/>
    </source>
</evidence>
<evidence type="ECO:0000313" key="4">
    <source>
        <dbReference type="EMBL" id="KAI5416659.1"/>
    </source>
</evidence>
<dbReference type="PANTHER" id="PTHR33018">
    <property type="entry name" value="OS10G0338966 PROTEIN-RELATED"/>
    <property type="match status" value="1"/>
</dbReference>
<evidence type="ECO:0000313" key="5">
    <source>
        <dbReference type="Proteomes" id="UP001058974"/>
    </source>
</evidence>
<dbReference type="Gramene" id="Psat04G0162100-T2">
    <property type="protein sequence ID" value="KAI5416659.1"/>
    <property type="gene ID" value="KIW84_041621"/>
</dbReference>
<evidence type="ECO:0000259" key="3">
    <source>
        <dbReference type="Pfam" id="PF26133"/>
    </source>
</evidence>
<reference evidence="4 5" key="1">
    <citation type="journal article" date="2022" name="Nat. Genet.">
        <title>Improved pea reference genome and pan-genome highlight genomic features and evolutionary characteristics.</title>
        <authorList>
            <person name="Yang T."/>
            <person name="Liu R."/>
            <person name="Luo Y."/>
            <person name="Hu S."/>
            <person name="Wang D."/>
            <person name="Wang C."/>
            <person name="Pandey M.K."/>
            <person name="Ge S."/>
            <person name="Xu Q."/>
            <person name="Li N."/>
            <person name="Li G."/>
            <person name="Huang Y."/>
            <person name="Saxena R.K."/>
            <person name="Ji Y."/>
            <person name="Li M."/>
            <person name="Yan X."/>
            <person name="He Y."/>
            <person name="Liu Y."/>
            <person name="Wang X."/>
            <person name="Xiang C."/>
            <person name="Varshney R.K."/>
            <person name="Ding H."/>
            <person name="Gao S."/>
            <person name="Zong X."/>
        </authorList>
    </citation>
    <scope>NUCLEOTIDE SEQUENCE [LARGE SCALE GENOMIC DNA]</scope>
    <source>
        <strain evidence="4 5">cv. Zhongwan 6</strain>
    </source>
</reference>
<feature type="compositionally biased region" description="Polar residues" evidence="2">
    <location>
        <begin position="1"/>
        <end position="11"/>
    </location>
</feature>
<dbReference type="Gene3D" id="3.40.395.10">
    <property type="entry name" value="Adenoviral Proteinase, Chain A"/>
    <property type="match status" value="1"/>
</dbReference>
<dbReference type="PANTHER" id="PTHR33018:SF31">
    <property type="entry name" value="TRANSPOSASE, PTTA_EN_SPM, PLANT"/>
    <property type="match status" value="1"/>
</dbReference>
<gene>
    <name evidence="4" type="ORF">KIW84_041621</name>
</gene>
<dbReference type="Proteomes" id="UP001058974">
    <property type="component" value="Chromosome 4"/>
</dbReference>
<keyword evidence="1" id="KW-0175">Coiled coil</keyword>
<proteinExistence type="predicted"/>
<sequence length="692" mass="78741">MASDQENSQDANAPDDTSEKEITRGITIMKSIIRDRDKAVTYNVNWNADNQLIGSNAAKLASYIGTLVRMHIPITATRWSNKELGSAKDKIWTEILRSFNIEDTTIRKSIYFNWPEKDTEGGEQEEWVAFVAQRRDENFKKVSATNRERASNPTYAYKKGRLGYARLEEKILDETKSDATSLPPHVLWKEARVGKDGTVRDDVQHIYDECETLSQSISTAEDQENRSVLSRALNVPEYPGRVRGKGHGCTPTSLYKNPRRRNPSNQEVMETLQALQAQVLQLQKDNERYRCMERCSSQLKETSEKASINCQNKFPEGISSCQLYLSSPTYRLVGKGKVHNTSGDLLHHRPLPDGHLKVSVDVVLDKDALLPIPDIVSETTFLRDAIGSFVAWPLDLIFIDDETPTKPASKDKGISRHNESVASQKEVFAQGSQQLSQKIGSRQKNKRDLPVTSLPKKGAFVPRYQISLETLVDSSDMATAGAIRLLDMEEDIFGYSCTETIGKEDLEHIFRHQELGAGVIHTYIRFLYDNFMRGNDQLSNRFRFVSSSLVNKALICREPDSCREYLVKRFMASSTNNLYLWPYNSGCHWLLLAIDPLKEVVYFLNSIDGEWTNYPDMKQLVDTSIKVFRSQRQARVPRTKSSNITWIKVVLYSATVSIADTFTLMNTSVLITRDCSWNKSRRNCVNILLRKD</sequence>
<feature type="region of interest" description="Disordered" evidence="2">
    <location>
        <begin position="240"/>
        <end position="262"/>
    </location>
</feature>
<dbReference type="InterPro" id="IPR038765">
    <property type="entry name" value="Papain-like_cys_pep_sf"/>
</dbReference>
<dbReference type="EMBL" id="JAMSHJ010000004">
    <property type="protein sequence ID" value="KAI5416659.1"/>
    <property type="molecule type" value="Genomic_DNA"/>
</dbReference>
<comment type="caution">
    <text evidence="4">The sequence shown here is derived from an EMBL/GenBank/DDBJ whole genome shotgun (WGS) entry which is preliminary data.</text>
</comment>
<feature type="coiled-coil region" evidence="1">
    <location>
        <begin position="265"/>
        <end position="292"/>
    </location>
</feature>
<protein>
    <recommendedName>
        <fullName evidence="3">DUF8039 domain-containing protein</fullName>
    </recommendedName>
</protein>
<organism evidence="4 5">
    <name type="scientific">Pisum sativum</name>
    <name type="common">Garden pea</name>
    <name type="synonym">Lathyrus oleraceus</name>
    <dbReference type="NCBI Taxonomy" id="3888"/>
    <lineage>
        <taxon>Eukaryota</taxon>
        <taxon>Viridiplantae</taxon>
        <taxon>Streptophyta</taxon>
        <taxon>Embryophyta</taxon>
        <taxon>Tracheophyta</taxon>
        <taxon>Spermatophyta</taxon>
        <taxon>Magnoliopsida</taxon>
        <taxon>eudicotyledons</taxon>
        <taxon>Gunneridae</taxon>
        <taxon>Pentapetalae</taxon>
        <taxon>rosids</taxon>
        <taxon>fabids</taxon>
        <taxon>Fabales</taxon>
        <taxon>Fabaceae</taxon>
        <taxon>Papilionoideae</taxon>
        <taxon>50 kb inversion clade</taxon>
        <taxon>NPAAA clade</taxon>
        <taxon>Hologalegina</taxon>
        <taxon>IRL clade</taxon>
        <taxon>Fabeae</taxon>
        <taxon>Lathyrus</taxon>
    </lineage>
</organism>